<dbReference type="Pfam" id="PF13672">
    <property type="entry name" value="PP2C_2"/>
    <property type="match status" value="1"/>
</dbReference>
<keyword evidence="4" id="KW-0378">Hydrolase</keyword>
<name>A0A483BH70_OENOE</name>
<dbReference type="Gene3D" id="3.60.40.10">
    <property type="entry name" value="PPM-type phosphatase domain"/>
    <property type="match status" value="1"/>
</dbReference>
<dbReference type="EMBL" id="WERV01000007">
    <property type="protein sequence ID" value="MDV7715822.1"/>
    <property type="molecule type" value="Genomic_DNA"/>
</dbReference>
<sequence length="247" mass="27618">MQIAYLSDIGTRKKENQDFVGIFTNKSQYKLAIVADGVTSEKGGDIAAEMVVNNFGFGWRQTDISSIEEAKTWISKKAREENSRILMAGKRFDDLSQMATTMVLTVAINNDVLIGNLGDSRAYIFDGKILKQLSFDHSFGNELIQNGQISKENVNNVPHHQSITRYFGLNAQTEMSFAVDKVKNNDIIMLATDGLTKQVKESDILHVIKSKHKSLSEMVARLINMANEQSGFDNVTVLLMSQFLEDN</sequence>
<dbReference type="Proteomes" id="UP000181728">
    <property type="component" value="Unassembled WGS sequence"/>
</dbReference>
<reference evidence="2" key="3">
    <citation type="submission" date="2019-10" db="EMBL/GenBank/DDBJ databases">
        <title>Malate fermentation in French cider.</title>
        <authorList>
            <person name="Cousin F.J."/>
            <person name="Medina Fernandez S."/>
            <person name="Misery B."/>
            <person name="Laplace J.-M."/>
            <person name="Cretenet M."/>
        </authorList>
    </citation>
    <scope>NUCLEOTIDE SEQUENCE</scope>
    <source>
        <strain evidence="2">UCMA15129</strain>
    </source>
</reference>
<accession>A0A483BH70</accession>
<protein>
    <submittedName>
        <fullName evidence="4">Serine/threonine phosphatase</fullName>
        <ecNumber evidence="4">3.1.3.16</ecNumber>
    </submittedName>
    <submittedName>
        <fullName evidence="2 3">Serine/threonine-protein phosphatase</fullName>
    </submittedName>
</protein>
<evidence type="ECO:0000313" key="2">
    <source>
        <dbReference type="EMBL" id="MDV7715822.1"/>
    </source>
</evidence>
<dbReference type="InterPro" id="IPR036457">
    <property type="entry name" value="PPM-type-like_dom_sf"/>
</dbReference>
<evidence type="ECO:0000313" key="3">
    <source>
        <dbReference type="EMBL" id="OIM21507.1"/>
    </source>
</evidence>
<reference evidence="4 6" key="2">
    <citation type="submission" date="2018-08" db="EMBL/GenBank/DDBJ databases">
        <authorList>
            <person name="Lorentzen P. G. S. M."/>
        </authorList>
    </citation>
    <scope>NUCLEOTIDE SEQUENCE [LARGE SCALE GENOMIC DNA]</scope>
    <source>
        <strain evidence="4 6">CRBO_1381</strain>
    </source>
</reference>
<dbReference type="EC" id="3.1.3.16" evidence="4"/>
<dbReference type="PROSITE" id="PS51746">
    <property type="entry name" value="PPM_2"/>
    <property type="match status" value="1"/>
</dbReference>
<dbReference type="Proteomes" id="UP001281024">
    <property type="component" value="Unassembled WGS sequence"/>
</dbReference>
<dbReference type="OMA" id="ISRDHSY"/>
<proteinExistence type="predicted"/>
<dbReference type="EMBL" id="LR031358">
    <property type="protein sequence ID" value="VDB97842.1"/>
    <property type="molecule type" value="Genomic_DNA"/>
</dbReference>
<dbReference type="SUPFAM" id="SSF81606">
    <property type="entry name" value="PP2C-like"/>
    <property type="match status" value="1"/>
</dbReference>
<dbReference type="CDD" id="cd00143">
    <property type="entry name" value="PP2Cc"/>
    <property type="match status" value="1"/>
</dbReference>
<evidence type="ECO:0000259" key="1">
    <source>
        <dbReference type="PROSITE" id="PS51746"/>
    </source>
</evidence>
<gene>
    <name evidence="4" type="primary">stp</name>
    <name evidence="3" type="ORF">ATX59_03730</name>
    <name evidence="2" type="ORF">GA838_08800</name>
    <name evidence="4" type="ORF">OENI_0751</name>
</gene>
<dbReference type="InterPro" id="IPR001932">
    <property type="entry name" value="PPM-type_phosphatase-like_dom"/>
</dbReference>
<dbReference type="SMART" id="SM00332">
    <property type="entry name" value="PP2Cc"/>
    <property type="match status" value="1"/>
</dbReference>
<dbReference type="InterPro" id="IPR015655">
    <property type="entry name" value="PP2C"/>
</dbReference>
<dbReference type="PANTHER" id="PTHR47992">
    <property type="entry name" value="PROTEIN PHOSPHATASE"/>
    <property type="match status" value="1"/>
</dbReference>
<dbReference type="RefSeq" id="WP_002821464.1">
    <property type="nucleotide sequence ID" value="NZ_CP027431.1"/>
</dbReference>
<feature type="domain" description="PPM-type phosphatase" evidence="1">
    <location>
        <begin position="2"/>
        <end position="242"/>
    </location>
</feature>
<evidence type="ECO:0000313" key="4">
    <source>
        <dbReference type="EMBL" id="VDB97842.1"/>
    </source>
</evidence>
<dbReference type="SMART" id="SM00331">
    <property type="entry name" value="PP2C_SIG"/>
    <property type="match status" value="1"/>
</dbReference>
<dbReference type="EMBL" id="MLOK01000032">
    <property type="protein sequence ID" value="OIM21507.1"/>
    <property type="molecule type" value="Genomic_DNA"/>
</dbReference>
<evidence type="ECO:0000313" key="5">
    <source>
        <dbReference type="Proteomes" id="UP000181728"/>
    </source>
</evidence>
<dbReference type="AlphaFoldDB" id="A0A483BH70"/>
<organism evidence="4 6">
    <name type="scientific">Oenococcus oeni</name>
    <name type="common">Leuconostoc oenos</name>
    <dbReference type="NCBI Taxonomy" id="1247"/>
    <lineage>
        <taxon>Bacteria</taxon>
        <taxon>Bacillati</taxon>
        <taxon>Bacillota</taxon>
        <taxon>Bacilli</taxon>
        <taxon>Lactobacillales</taxon>
        <taxon>Lactobacillaceae</taxon>
        <taxon>Oenococcus</taxon>
    </lineage>
</organism>
<dbReference type="GO" id="GO:0004722">
    <property type="term" value="F:protein serine/threonine phosphatase activity"/>
    <property type="evidence" value="ECO:0007669"/>
    <property type="project" value="UniProtKB-EC"/>
</dbReference>
<reference evidence="3 5" key="1">
    <citation type="journal article" date="2016" name="BMC Genomics">
        <title>Consensus pan-genome assembly of the specialised wine bacterium Oenococcus oeni.</title>
        <authorList>
            <person name="Sternes P.R."/>
            <person name="Borneman A.R."/>
        </authorList>
    </citation>
    <scope>NUCLEOTIDE SEQUENCE [LARGE SCALE GENOMIC DNA]</scope>
    <source>
        <strain evidence="3 5">AWRIB661</strain>
    </source>
</reference>
<evidence type="ECO:0000313" key="6">
    <source>
        <dbReference type="Proteomes" id="UP000294726"/>
    </source>
</evidence>
<dbReference type="Proteomes" id="UP000294726">
    <property type="component" value="Chromosome"/>
</dbReference>